<proteinExistence type="inferred from homology"/>
<dbReference type="PANTHER" id="PTHR12737:SF9">
    <property type="entry name" value="DIMETHYLARGININASE"/>
    <property type="match status" value="1"/>
</dbReference>
<feature type="transmembrane region" description="Helical" evidence="5">
    <location>
        <begin position="68"/>
        <end position="87"/>
    </location>
</feature>
<dbReference type="GO" id="GO:0006525">
    <property type="term" value="P:arginine metabolic process"/>
    <property type="evidence" value="ECO:0007669"/>
    <property type="project" value="TreeGrafter"/>
</dbReference>
<dbReference type="NCBIfam" id="NF045660">
    <property type="entry name" value="DiMthArgaseDdahStm"/>
    <property type="match status" value="1"/>
</dbReference>
<dbReference type="GO" id="GO:0016597">
    <property type="term" value="F:amino acid binding"/>
    <property type="evidence" value="ECO:0007669"/>
    <property type="project" value="TreeGrafter"/>
</dbReference>
<feature type="binding site" evidence="4">
    <location>
        <position position="226"/>
    </location>
    <ligand>
        <name>substrate</name>
    </ligand>
</feature>
<feature type="transmembrane region" description="Helical" evidence="5">
    <location>
        <begin position="41"/>
        <end position="61"/>
    </location>
</feature>
<dbReference type="Gene3D" id="3.75.10.10">
    <property type="entry name" value="L-arginine/glycine Amidinotransferase, Chain A"/>
    <property type="match status" value="1"/>
</dbReference>
<sequence length="393" mass="41309">MSAALVAAGISALLGLLFSVLTLFSANQPGAAILVTLLDYWTVHTLVAFVLLAALAGTGLYRRLWTTIVGSVASAVVGALVGSLVGALGQGATITGDIVPPLLETLLGLNLMFVIGVSLASILLGRRLWVRLVGTADAPVRERVALVRIPSSRLAEGELTHLERRPVDAELADRQWEGYVLALEENGWSTREVAPADDHPDSVFVEDAVLVLGSTAVLLTSGADSRRGERTGVERAVEDLGLSLASIDLPATIDGGDVLEVGRTLYVGSSSRTNAAGIRRLREIARPLGYSAVAVPVRRTLHLKSQVTALPDGTVIGYEALVDEPRLFPSFLPVPEAEGTAVVALDDDTLLLSAAAPRTAELLRGLGYEVVAVDISEFEKLEGCVTCLSVRVG</sequence>
<reference evidence="6 7" key="1">
    <citation type="submission" date="2018-02" db="EMBL/GenBank/DDBJ databases">
        <title>Bacteriophage NCPPB3778 and a type I-E CRISPR drive the evolution of the US Biological Select Agent, Rathayibacter toxicus.</title>
        <authorList>
            <person name="Davis E.W.II."/>
            <person name="Tabima J.F."/>
            <person name="Weisberg A.J."/>
            <person name="Lopes L.D."/>
            <person name="Wiseman M.S."/>
            <person name="Wiseman M.S."/>
            <person name="Pupko T."/>
            <person name="Belcher M.S."/>
            <person name="Sechler A.J."/>
            <person name="Tancos M.A."/>
            <person name="Schroeder B.K."/>
            <person name="Murray T.D."/>
            <person name="Luster D.G."/>
            <person name="Schneider W.L."/>
            <person name="Rogers E."/>
            <person name="Andreote F.D."/>
            <person name="Grunwald N.J."/>
            <person name="Putnam M.L."/>
            <person name="Chang J.H."/>
        </authorList>
    </citation>
    <scope>NUCLEOTIDE SEQUENCE [LARGE SCALE GENOMIC DNA]</scope>
    <source>
        <strain evidence="6 7">AY1B3</strain>
    </source>
</reference>
<evidence type="ECO:0000256" key="4">
    <source>
        <dbReference type="PIRSR" id="PIRSR633199-2"/>
    </source>
</evidence>
<dbReference type="GO" id="GO:0016403">
    <property type="term" value="F:dimethylargininase activity"/>
    <property type="evidence" value="ECO:0007669"/>
    <property type="project" value="TreeGrafter"/>
</dbReference>
<feature type="binding site" evidence="4">
    <location>
        <position position="272"/>
    </location>
    <ligand>
        <name>substrate</name>
    </ligand>
</feature>
<feature type="binding site" evidence="4">
    <location>
        <position position="159"/>
    </location>
    <ligand>
        <name>substrate</name>
    </ligand>
</feature>
<keyword evidence="2 6" id="KW-0378">Hydrolase</keyword>
<dbReference type="AlphaFoldDB" id="A0A2S5VT33"/>
<dbReference type="PANTHER" id="PTHR12737">
    <property type="entry name" value="DIMETHYLARGININE DIMETHYLAMINOHYDROLASE"/>
    <property type="match status" value="1"/>
</dbReference>
<feature type="binding site" evidence="4">
    <location>
        <position position="381"/>
    </location>
    <ligand>
        <name>substrate</name>
    </ligand>
</feature>
<feature type="transmembrane region" description="Helical" evidence="5">
    <location>
        <begin position="107"/>
        <end position="125"/>
    </location>
</feature>
<evidence type="ECO:0000256" key="1">
    <source>
        <dbReference type="ARBA" id="ARBA00008532"/>
    </source>
</evidence>
<evidence type="ECO:0000313" key="6">
    <source>
        <dbReference type="EMBL" id="PPF67235.1"/>
    </source>
</evidence>
<dbReference type="GO" id="GO:0000052">
    <property type="term" value="P:citrulline metabolic process"/>
    <property type="evidence" value="ECO:0007669"/>
    <property type="project" value="TreeGrafter"/>
</dbReference>
<evidence type="ECO:0000313" key="7">
    <source>
        <dbReference type="Proteomes" id="UP000239241"/>
    </source>
</evidence>
<feature type="active site" description="Proton donor" evidence="3">
    <location>
        <position position="302"/>
    </location>
</feature>
<dbReference type="SUPFAM" id="SSF55909">
    <property type="entry name" value="Pentein"/>
    <property type="match status" value="1"/>
</dbReference>
<accession>A0A2S5VT33</accession>
<feature type="binding site" evidence="4">
    <location>
        <position position="201"/>
    </location>
    <ligand>
        <name>substrate</name>
    </ligand>
</feature>
<comment type="similarity">
    <text evidence="1">Belongs to the DDAH family.</text>
</comment>
<protein>
    <submittedName>
        <fullName evidence="6">Dimethylarginine dimethylaminohydrolase</fullName>
    </submittedName>
</protein>
<keyword evidence="5" id="KW-0812">Transmembrane</keyword>
<feature type="active site" description="Nucleophile" evidence="3">
    <location>
        <position position="387"/>
    </location>
</feature>
<dbReference type="GO" id="GO:0045429">
    <property type="term" value="P:positive regulation of nitric oxide biosynthetic process"/>
    <property type="evidence" value="ECO:0007669"/>
    <property type="project" value="TreeGrafter"/>
</dbReference>
<comment type="caution">
    <text evidence="6">The sequence shown here is derived from an EMBL/GenBank/DDBJ whole genome shotgun (WGS) entry which is preliminary data.</text>
</comment>
<dbReference type="InterPro" id="IPR033199">
    <property type="entry name" value="DDAH-like"/>
</dbReference>
<evidence type="ECO:0000256" key="5">
    <source>
        <dbReference type="SAM" id="Phobius"/>
    </source>
</evidence>
<evidence type="ECO:0000256" key="3">
    <source>
        <dbReference type="PIRSR" id="PIRSR633199-1"/>
    </source>
</evidence>
<dbReference type="EMBL" id="PSXY01000014">
    <property type="protein sequence ID" value="PPF67235.1"/>
    <property type="molecule type" value="Genomic_DNA"/>
</dbReference>
<gene>
    <name evidence="6" type="ORF">C5E16_09970</name>
</gene>
<keyword evidence="5" id="KW-0472">Membrane</keyword>
<keyword evidence="5" id="KW-1133">Transmembrane helix</keyword>
<organism evidence="6 7">
    <name type="scientific">Clavibacter michiganensis</name>
    <dbReference type="NCBI Taxonomy" id="28447"/>
    <lineage>
        <taxon>Bacteria</taxon>
        <taxon>Bacillati</taxon>
        <taxon>Actinomycetota</taxon>
        <taxon>Actinomycetes</taxon>
        <taxon>Micrococcales</taxon>
        <taxon>Microbacteriaceae</taxon>
        <taxon>Clavibacter</taxon>
    </lineage>
</organism>
<evidence type="ECO:0000256" key="2">
    <source>
        <dbReference type="ARBA" id="ARBA00022801"/>
    </source>
</evidence>
<name>A0A2S5VT33_9MICO</name>
<dbReference type="Proteomes" id="UP000239241">
    <property type="component" value="Unassembled WGS sequence"/>
</dbReference>
<feature type="binding site" evidence="4">
    <location>
        <begin position="206"/>
        <end position="207"/>
    </location>
    <ligand>
        <name>substrate</name>
    </ligand>
</feature>